<protein>
    <submittedName>
        <fullName evidence="2">Uncharacterized protein</fullName>
    </submittedName>
</protein>
<organism evidence="2 3">
    <name type="scientific">Colletotrichum noveboracense</name>
    <dbReference type="NCBI Taxonomy" id="2664923"/>
    <lineage>
        <taxon>Eukaryota</taxon>
        <taxon>Fungi</taxon>
        <taxon>Dikarya</taxon>
        <taxon>Ascomycota</taxon>
        <taxon>Pezizomycotina</taxon>
        <taxon>Sordariomycetes</taxon>
        <taxon>Hypocreomycetidae</taxon>
        <taxon>Glomerellales</taxon>
        <taxon>Glomerellaceae</taxon>
        <taxon>Colletotrichum</taxon>
        <taxon>Colletotrichum gloeosporioides species complex</taxon>
    </lineage>
</organism>
<keyword evidence="3" id="KW-1185">Reference proteome</keyword>
<evidence type="ECO:0000313" key="2">
    <source>
        <dbReference type="EMBL" id="CAI0645061.1"/>
    </source>
</evidence>
<reference evidence="2" key="1">
    <citation type="submission" date="2022-08" db="EMBL/GenBank/DDBJ databases">
        <authorList>
            <person name="Giroux E."/>
            <person name="Giroux E."/>
        </authorList>
    </citation>
    <scope>NUCLEOTIDE SEQUENCE</scope>
    <source>
        <strain evidence="2">H1091258</strain>
    </source>
</reference>
<gene>
    <name evidence="2" type="ORF">CGXH109_LOCUS41781</name>
</gene>
<dbReference type="AlphaFoldDB" id="A0A9W4WHE3"/>
<proteinExistence type="predicted"/>
<evidence type="ECO:0000313" key="3">
    <source>
        <dbReference type="Proteomes" id="UP001152533"/>
    </source>
</evidence>
<dbReference type="Proteomes" id="UP001152533">
    <property type="component" value="Unassembled WGS sequence"/>
</dbReference>
<sequence length="298" mass="31879">MASLAQTSISDDDIDTRVRGFGDSVKRQALRLGQKAGAFSFLAILLDGVPPVIARDDARSAFSGQGAITPPSPVQNEITAETCEKGAVMEAAVAMCRIGQPASEVDCPKTKPLGEATHRTTHETGVRPDVGTNNRIYPSSSAFSTKNGVKTAASKVHLFSRANRVAEQQGLSTVSAVAQSSVPVRRQRAPPLNEVNTPRTIKADNESGPVRNVQSSAKGKRQRRLLYLASKHSVQPRLATAASGTVTSATQHIHQNRLVSAGSAEVFMGAQPQLPVRFAWDFGDHRLPERRLGHFSAN</sequence>
<feature type="region of interest" description="Disordered" evidence="1">
    <location>
        <begin position="194"/>
        <end position="221"/>
    </location>
</feature>
<name>A0A9W4WHE3_9PEZI</name>
<dbReference type="EMBL" id="CAMGZC010000212">
    <property type="protein sequence ID" value="CAI0645061.1"/>
    <property type="molecule type" value="Genomic_DNA"/>
</dbReference>
<evidence type="ECO:0000256" key="1">
    <source>
        <dbReference type="SAM" id="MobiDB-lite"/>
    </source>
</evidence>
<accession>A0A9W4WHE3</accession>
<comment type="caution">
    <text evidence="2">The sequence shown here is derived from an EMBL/GenBank/DDBJ whole genome shotgun (WGS) entry which is preliminary data.</text>
</comment>